<dbReference type="EMBL" id="JASSZA010000003">
    <property type="protein sequence ID" value="KAK2114933.1"/>
    <property type="molecule type" value="Genomic_DNA"/>
</dbReference>
<proteinExistence type="predicted"/>
<evidence type="ECO:0000313" key="5">
    <source>
        <dbReference type="Proteomes" id="UP001266305"/>
    </source>
</evidence>
<evidence type="ECO:0000256" key="2">
    <source>
        <dbReference type="ARBA" id="ARBA00023157"/>
    </source>
</evidence>
<dbReference type="InterPro" id="IPR003609">
    <property type="entry name" value="Pan_app"/>
</dbReference>
<comment type="caution">
    <text evidence="4">The sequence shown here is derived from an EMBL/GenBank/DDBJ whole genome shotgun (WGS) entry which is preliminary data.</text>
</comment>
<accession>A0ABQ9VZW2</accession>
<dbReference type="Proteomes" id="UP001266305">
    <property type="component" value="Unassembled WGS sequence"/>
</dbReference>
<protein>
    <submittedName>
        <fullName evidence="4">Plasma kallikrein</fullName>
    </submittedName>
</protein>
<gene>
    <name evidence="4" type="primary">KLKB1</name>
    <name evidence="4" type="ORF">P7K49_005558</name>
</gene>
<evidence type="ECO:0000259" key="3">
    <source>
        <dbReference type="PROSITE" id="PS50948"/>
    </source>
</evidence>
<dbReference type="CDD" id="cd01100">
    <property type="entry name" value="APPLE_Factor_XI_like"/>
    <property type="match status" value="1"/>
</dbReference>
<evidence type="ECO:0000256" key="1">
    <source>
        <dbReference type="ARBA" id="ARBA00022737"/>
    </source>
</evidence>
<feature type="non-terminal residue" evidence="4">
    <location>
        <position position="1"/>
    </location>
</feature>
<evidence type="ECO:0000313" key="4">
    <source>
        <dbReference type="EMBL" id="KAK2114933.1"/>
    </source>
</evidence>
<dbReference type="InterPro" id="IPR000177">
    <property type="entry name" value="Apple"/>
</dbReference>
<dbReference type="PROSITE" id="PS50948">
    <property type="entry name" value="PAN"/>
    <property type="match status" value="1"/>
</dbReference>
<organism evidence="4 5">
    <name type="scientific">Saguinus oedipus</name>
    <name type="common">Cotton-top tamarin</name>
    <name type="synonym">Oedipomidas oedipus</name>
    <dbReference type="NCBI Taxonomy" id="9490"/>
    <lineage>
        <taxon>Eukaryota</taxon>
        <taxon>Metazoa</taxon>
        <taxon>Chordata</taxon>
        <taxon>Craniata</taxon>
        <taxon>Vertebrata</taxon>
        <taxon>Euteleostomi</taxon>
        <taxon>Mammalia</taxon>
        <taxon>Eutheria</taxon>
        <taxon>Euarchontoglires</taxon>
        <taxon>Primates</taxon>
        <taxon>Haplorrhini</taxon>
        <taxon>Platyrrhini</taxon>
        <taxon>Cebidae</taxon>
        <taxon>Callitrichinae</taxon>
        <taxon>Saguinus</taxon>
    </lineage>
</organism>
<feature type="domain" description="Apple" evidence="3">
    <location>
        <begin position="1"/>
        <end position="53"/>
    </location>
</feature>
<keyword evidence="2" id="KW-1015">Disulfide bond</keyword>
<dbReference type="Pfam" id="PF00024">
    <property type="entry name" value="PAN_1"/>
    <property type="match status" value="1"/>
</dbReference>
<dbReference type="Gene3D" id="3.50.4.10">
    <property type="entry name" value="Hepatocyte Growth Factor"/>
    <property type="match status" value="1"/>
</dbReference>
<dbReference type="SUPFAM" id="SSF57414">
    <property type="entry name" value="Hairpin loop containing domain-like"/>
    <property type="match status" value="1"/>
</dbReference>
<name>A0ABQ9VZW2_SAGOE</name>
<dbReference type="SMART" id="SM00223">
    <property type="entry name" value="APPLE"/>
    <property type="match status" value="1"/>
</dbReference>
<keyword evidence="1" id="KW-0677">Repeat</keyword>
<feature type="non-terminal residue" evidence="4">
    <location>
        <position position="53"/>
    </location>
</feature>
<keyword evidence="5" id="KW-1185">Reference proteome</keyword>
<reference evidence="4 5" key="1">
    <citation type="submission" date="2023-05" db="EMBL/GenBank/DDBJ databases">
        <title>B98-5 Cell Line De Novo Hybrid Assembly: An Optical Mapping Approach.</title>
        <authorList>
            <person name="Kananen K."/>
            <person name="Auerbach J.A."/>
            <person name="Kautto E."/>
            <person name="Blachly J.S."/>
        </authorList>
    </citation>
    <scope>NUCLEOTIDE SEQUENCE [LARGE SCALE GENOMIC DNA]</scope>
    <source>
        <strain evidence="4">B95-8</strain>
        <tissue evidence="4">Cell line</tissue>
    </source>
</reference>
<sequence>CHRDIYKGIDMRGVNFNVSKVSSAEECQKRCTNNVRCQFFSYAAETFHNAEYR</sequence>